<evidence type="ECO:0000259" key="1">
    <source>
        <dbReference type="Pfam" id="PF13340"/>
    </source>
</evidence>
<dbReference type="EMBL" id="CP109495">
    <property type="protein sequence ID" value="WUX57602.1"/>
    <property type="molecule type" value="Genomic_DNA"/>
</dbReference>
<proteinExistence type="predicted"/>
<dbReference type="InterPro" id="IPR025161">
    <property type="entry name" value="IS402-like_dom"/>
</dbReference>
<organism evidence="2 3">
    <name type="scientific">Streptomyces niveus</name>
    <name type="common">Streptomyces spheroides</name>
    <dbReference type="NCBI Taxonomy" id="193462"/>
    <lineage>
        <taxon>Bacteria</taxon>
        <taxon>Bacillati</taxon>
        <taxon>Actinomycetota</taxon>
        <taxon>Actinomycetes</taxon>
        <taxon>Kitasatosporales</taxon>
        <taxon>Streptomycetaceae</taxon>
        <taxon>Streptomyces</taxon>
    </lineage>
</organism>
<feature type="domain" description="Insertion element IS402-like" evidence="1">
    <location>
        <begin position="1"/>
        <end position="45"/>
    </location>
</feature>
<dbReference type="Proteomes" id="UP001432209">
    <property type="component" value="Chromosome"/>
</dbReference>
<accession>A0ABZ2ALJ4</accession>
<name>A0ABZ2ALJ4_STRNV</name>
<keyword evidence="3" id="KW-1185">Reference proteome</keyword>
<gene>
    <name evidence="2" type="ORF">OG442_35840</name>
</gene>
<sequence length="53" mass="6307">MLDAVRYVVDNGVKWVNLPCDFPPYRRGHAFARRWQVTGLLAELHDRLRDKVR</sequence>
<evidence type="ECO:0000313" key="3">
    <source>
        <dbReference type="Proteomes" id="UP001432209"/>
    </source>
</evidence>
<evidence type="ECO:0000313" key="2">
    <source>
        <dbReference type="EMBL" id="WUX57602.1"/>
    </source>
</evidence>
<dbReference type="Pfam" id="PF13340">
    <property type="entry name" value="DUF4096"/>
    <property type="match status" value="1"/>
</dbReference>
<reference evidence="2" key="1">
    <citation type="submission" date="2022-10" db="EMBL/GenBank/DDBJ databases">
        <title>The complete genomes of actinobacterial strains from the NBC collection.</title>
        <authorList>
            <person name="Joergensen T.S."/>
            <person name="Alvarez Arevalo M."/>
            <person name="Sterndorff E.B."/>
            <person name="Faurdal D."/>
            <person name="Vuksanovic O."/>
            <person name="Mourched A.-S."/>
            <person name="Charusanti P."/>
            <person name="Shaw S."/>
            <person name="Blin K."/>
            <person name="Weber T."/>
        </authorList>
    </citation>
    <scope>NUCLEOTIDE SEQUENCE</scope>
    <source>
        <strain evidence="2">NBC_01432</strain>
    </source>
</reference>
<protein>
    <submittedName>
        <fullName evidence="2">Transposase</fullName>
    </submittedName>
</protein>